<dbReference type="SUPFAM" id="SSF101898">
    <property type="entry name" value="NHL repeat"/>
    <property type="match status" value="1"/>
</dbReference>
<reference evidence="2 3" key="1">
    <citation type="submission" date="2015-09" db="EMBL/GenBank/DDBJ databases">
        <title>Sorangium comparison.</title>
        <authorList>
            <person name="Zaburannyi N."/>
            <person name="Bunk B."/>
            <person name="Overmann J."/>
            <person name="Mueller R."/>
        </authorList>
    </citation>
    <scope>NUCLEOTIDE SEQUENCE [LARGE SCALE GENOMIC DNA]</scope>
    <source>
        <strain evidence="2 3">So ceGT47</strain>
    </source>
</reference>
<organism evidence="2 3">
    <name type="scientific">Sorangium cellulosum</name>
    <name type="common">Polyangium cellulosum</name>
    <dbReference type="NCBI Taxonomy" id="56"/>
    <lineage>
        <taxon>Bacteria</taxon>
        <taxon>Pseudomonadati</taxon>
        <taxon>Myxococcota</taxon>
        <taxon>Polyangia</taxon>
        <taxon>Polyangiales</taxon>
        <taxon>Polyangiaceae</taxon>
        <taxon>Sorangium</taxon>
    </lineage>
</organism>
<dbReference type="InterPro" id="IPR011042">
    <property type="entry name" value="6-blade_b-propeller_TolB-like"/>
</dbReference>
<dbReference type="Gene3D" id="2.120.10.30">
    <property type="entry name" value="TolB, C-terminal domain"/>
    <property type="match status" value="1"/>
</dbReference>
<proteinExistence type="predicted"/>
<keyword evidence="1" id="KW-0812">Transmembrane</keyword>
<dbReference type="AlphaFoldDB" id="A0A4P2PZ35"/>
<dbReference type="RefSeq" id="WP_129347118.1">
    <property type="nucleotide sequence ID" value="NZ_CP012670.1"/>
</dbReference>
<evidence type="ECO:0000313" key="3">
    <source>
        <dbReference type="Proteomes" id="UP000295781"/>
    </source>
</evidence>
<dbReference type="Proteomes" id="UP000295781">
    <property type="component" value="Chromosome"/>
</dbReference>
<dbReference type="OrthoDB" id="5469096at2"/>
<evidence type="ECO:0000256" key="1">
    <source>
        <dbReference type="SAM" id="Phobius"/>
    </source>
</evidence>
<protein>
    <submittedName>
        <fullName evidence="2">Uncharacterized protein</fullName>
    </submittedName>
</protein>
<gene>
    <name evidence="2" type="ORF">SOCEGT47_023540</name>
</gene>
<sequence length="583" mass="65156">MISVAVKVETACGACRMPMPVNTLAREARCPSCGRSTAFGMDLWQALLRDPLYEGPRMLQNEARRRWTSNLSAAYTRRAPCCQGCEKEIPIESIHEVREQAMLRCERCAQPTWVRAVPAELAGALPNITYLVGEDPDPAVVVAGDAADAATFPCPQCGSPVPFDGVNRAFSCRFCSASVHVPDDFVYRGRRKVAANWFLCFHPSIVDGAPAAQAVAAGLFDWDEPPLAAVDVEGNLYCAARQVHHVLAGDDVRTQTDDVLWSIDPSLTIRWLQRNRLKAVRLVLSPQSTLLVTGWGWPSRPWLHSSTGHLVGGMREIDIDLLDCKDMACDRDGSLLILKGGRLRRITPEGVELPVWPGDAPGRNTDVRNPCELPDRPLNTCPEGVRVYCGPDGAIYLMDSNEIARFDASGRRVYGVKLPGDVDTRCHPLGADLHGNVYVVCRRQLVRIDARGRQELILESKRDRLPQSPMSIAVYLDGSFWLFGTNGRAWKFDQGGALVFASEKEPRPRKPTRDEVRQRGIEQEDQRCMAQVLARHHEERRLQEERDEVEFRRRRRVALLLLAACALFLLALFVPILWRSLQP</sequence>
<evidence type="ECO:0000313" key="2">
    <source>
        <dbReference type="EMBL" id="AUX21858.1"/>
    </source>
</evidence>
<dbReference type="EMBL" id="CP012670">
    <property type="protein sequence ID" value="AUX21858.1"/>
    <property type="molecule type" value="Genomic_DNA"/>
</dbReference>
<keyword evidence="1" id="KW-1133">Transmembrane helix</keyword>
<keyword evidence="1" id="KW-0472">Membrane</keyword>
<name>A0A4P2PZ35_SORCE</name>
<accession>A0A4P2PZ35</accession>
<feature type="transmembrane region" description="Helical" evidence="1">
    <location>
        <begin position="557"/>
        <end position="578"/>
    </location>
</feature>